<dbReference type="NCBIfam" id="NF007113">
    <property type="entry name" value="PRK09562.1"/>
    <property type="match status" value="1"/>
</dbReference>
<dbReference type="SUPFAM" id="SSF101386">
    <property type="entry name" value="all-alpha NTP pyrophosphatases"/>
    <property type="match status" value="2"/>
</dbReference>
<dbReference type="GO" id="GO:0046081">
    <property type="term" value="P:dUTP catabolic process"/>
    <property type="evidence" value="ECO:0007669"/>
    <property type="project" value="TreeGrafter"/>
</dbReference>
<dbReference type="Pfam" id="PF03819">
    <property type="entry name" value="MazG"/>
    <property type="match status" value="2"/>
</dbReference>
<dbReference type="Gene3D" id="1.10.287.1080">
    <property type="entry name" value="MazG-like"/>
    <property type="match status" value="2"/>
</dbReference>
<evidence type="ECO:0000313" key="2">
    <source>
        <dbReference type="EMBL" id="AOA59174.1"/>
    </source>
</evidence>
<dbReference type="GO" id="GO:0046061">
    <property type="term" value="P:dATP catabolic process"/>
    <property type="evidence" value="ECO:0007669"/>
    <property type="project" value="TreeGrafter"/>
</dbReference>
<dbReference type="GO" id="GO:0046052">
    <property type="term" value="P:UTP catabolic process"/>
    <property type="evidence" value="ECO:0007669"/>
    <property type="project" value="TreeGrafter"/>
</dbReference>
<gene>
    <name evidence="2" type="ORF">BFG52_12975</name>
</gene>
<protein>
    <submittedName>
        <fullName evidence="2">Nucleoside triphosphate pyrophosphohydrolase</fullName>
    </submittedName>
</protein>
<accession>A0A1B2M1V4</accession>
<dbReference type="CDD" id="cd11528">
    <property type="entry name" value="NTP-PPase_MazG_Nterm"/>
    <property type="match status" value="1"/>
</dbReference>
<feature type="domain" description="NTP pyrophosphohydrolase MazG-like" evidence="1">
    <location>
        <begin position="21"/>
        <end position="94"/>
    </location>
</feature>
<dbReference type="Proteomes" id="UP000093391">
    <property type="component" value="Chromosome"/>
</dbReference>
<keyword evidence="3" id="KW-1185">Reference proteome</keyword>
<dbReference type="NCBIfam" id="TIGR00444">
    <property type="entry name" value="mazG"/>
    <property type="match status" value="1"/>
</dbReference>
<dbReference type="FunFam" id="1.10.287.1080:FF:000001">
    <property type="entry name" value="Nucleoside triphosphate pyrophosphohydrolase"/>
    <property type="match status" value="1"/>
</dbReference>
<dbReference type="InterPro" id="IPR048011">
    <property type="entry name" value="NTP-PPase_MazG-like_C"/>
</dbReference>
<name>A0A1B2M1V4_9GAMM</name>
<dbReference type="STRING" id="1789224.BFG52_12975"/>
<proteinExistence type="predicted"/>
<dbReference type="InterPro" id="IPR004518">
    <property type="entry name" value="MazG-like_dom"/>
</dbReference>
<dbReference type="PANTHER" id="PTHR30522">
    <property type="entry name" value="NUCLEOSIDE TRIPHOSPHATE PYROPHOSPHOHYDROLASE"/>
    <property type="match status" value="1"/>
</dbReference>
<feature type="domain" description="NTP pyrophosphohydrolase MazG-like" evidence="1">
    <location>
        <begin position="167"/>
        <end position="222"/>
    </location>
</feature>
<dbReference type="GO" id="GO:0047429">
    <property type="term" value="F:nucleoside triphosphate diphosphatase activity"/>
    <property type="evidence" value="ECO:0007669"/>
    <property type="project" value="InterPro"/>
</dbReference>
<dbReference type="PANTHER" id="PTHR30522:SF0">
    <property type="entry name" value="NUCLEOSIDE TRIPHOSPHATE PYROPHOSPHOHYDROLASE"/>
    <property type="match status" value="1"/>
</dbReference>
<dbReference type="RefSeq" id="WP_067557007.1">
    <property type="nucleotide sequence ID" value="NZ_CP016895.1"/>
</dbReference>
<dbReference type="GO" id="GO:0046047">
    <property type="term" value="P:TTP catabolic process"/>
    <property type="evidence" value="ECO:0007669"/>
    <property type="project" value="TreeGrafter"/>
</dbReference>
<dbReference type="GO" id="GO:0006203">
    <property type="term" value="P:dGTP catabolic process"/>
    <property type="evidence" value="ECO:0007669"/>
    <property type="project" value="TreeGrafter"/>
</dbReference>
<evidence type="ECO:0000313" key="3">
    <source>
        <dbReference type="Proteomes" id="UP000093391"/>
    </source>
</evidence>
<dbReference type="GO" id="GO:0046076">
    <property type="term" value="P:dTTP catabolic process"/>
    <property type="evidence" value="ECO:0007669"/>
    <property type="project" value="TreeGrafter"/>
</dbReference>
<dbReference type="GO" id="GO:0006950">
    <property type="term" value="P:response to stress"/>
    <property type="evidence" value="ECO:0007669"/>
    <property type="project" value="UniProtKB-ARBA"/>
</dbReference>
<evidence type="ECO:0000259" key="1">
    <source>
        <dbReference type="Pfam" id="PF03819"/>
    </source>
</evidence>
<dbReference type="CDD" id="cd11529">
    <property type="entry name" value="NTP-PPase_MazG_Cterm"/>
    <property type="match status" value="1"/>
</dbReference>
<organism evidence="2 3">
    <name type="scientific">Acinetobacter larvae</name>
    <dbReference type="NCBI Taxonomy" id="1789224"/>
    <lineage>
        <taxon>Bacteria</taxon>
        <taxon>Pseudomonadati</taxon>
        <taxon>Pseudomonadota</taxon>
        <taxon>Gammaproteobacteria</taxon>
        <taxon>Moraxellales</taxon>
        <taxon>Moraxellaceae</taxon>
        <taxon>Acinetobacter</taxon>
    </lineage>
</organism>
<dbReference type="AlphaFoldDB" id="A0A1B2M1V4"/>
<dbReference type="EMBL" id="CP016895">
    <property type="protein sequence ID" value="AOA59174.1"/>
    <property type="molecule type" value="Genomic_DNA"/>
</dbReference>
<reference evidence="2 3" key="1">
    <citation type="submission" date="2016-08" db="EMBL/GenBank/DDBJ databases">
        <authorList>
            <person name="Seilhamer J.J."/>
        </authorList>
    </citation>
    <scope>NUCLEOTIDE SEQUENCE [LARGE SCALE GENOMIC DNA]</scope>
    <source>
        <strain evidence="2 3">BRTC-1</strain>
    </source>
</reference>
<dbReference type="InterPro" id="IPR048015">
    <property type="entry name" value="NTP-PPase_MazG-like_N"/>
</dbReference>
<dbReference type="InterPro" id="IPR011551">
    <property type="entry name" value="NTP_PyrPHydrolase_MazG"/>
</dbReference>
<sequence length="258" mass="29186">MQQLLAIMQKLRRECPWDRQQTPLSLTPYAIEEAYEVEQAIQQGDPAEICEELGDLLLQVIFQAEMHAEQGLFDFQDVVAVLTQKLIRRHPHVFQAQVDDVDIQADDVAQVKALWQQIKQQERAGQAQSLLSAVKAGPALMQAQALQQQAAKVGFDFASVADAYGKLEEELGELQQAMQAQQSDEIREELGDCLFSLINVGRKMDISSEQALLATVAKFRQRFAYIEQQAAAQQKTLQQLDLFEMDQLWDQAKQQLKA</sequence>
<keyword evidence="2" id="KW-0378">Hydrolase</keyword>
<dbReference type="OrthoDB" id="9808939at2"/>
<dbReference type="KEGG" id="ala:BFG52_12975"/>